<sequence length="100" mass="11223">MSNSNGFTIRDCPRRRGPKKDPCAKVTYPEVCASNSNQLRRAEFSQLSTSSALHLRRTLFLLEVANPRTSAGVSVLWDCIGRQNGLEFLTSRSPVRGRRK</sequence>
<reference evidence="2" key="2">
    <citation type="submission" date="2021-02" db="EMBL/GenBank/DDBJ databases">
        <authorList>
            <person name="Kimball J.A."/>
            <person name="Haas M.W."/>
            <person name="Macchietto M."/>
            <person name="Kono T."/>
            <person name="Duquette J."/>
            <person name="Shao M."/>
        </authorList>
    </citation>
    <scope>NUCLEOTIDE SEQUENCE</scope>
    <source>
        <tissue evidence="2">Fresh leaf tissue</tissue>
    </source>
</reference>
<protein>
    <submittedName>
        <fullName evidence="2">Uncharacterized protein</fullName>
    </submittedName>
</protein>
<evidence type="ECO:0000313" key="2">
    <source>
        <dbReference type="EMBL" id="KAG8067420.1"/>
    </source>
</evidence>
<evidence type="ECO:0000256" key="1">
    <source>
        <dbReference type="SAM" id="MobiDB-lite"/>
    </source>
</evidence>
<keyword evidence="3" id="KW-1185">Reference proteome</keyword>
<accession>A0A8J5SVE4</accession>
<gene>
    <name evidence="2" type="ORF">GUJ93_ZPchr0005g14790</name>
</gene>
<reference evidence="2" key="1">
    <citation type="journal article" date="2021" name="bioRxiv">
        <title>Whole Genome Assembly and Annotation of Northern Wild Rice, Zizania palustris L., Supports a Whole Genome Duplication in the Zizania Genus.</title>
        <authorList>
            <person name="Haas M."/>
            <person name="Kono T."/>
            <person name="Macchietto M."/>
            <person name="Millas R."/>
            <person name="McGilp L."/>
            <person name="Shao M."/>
            <person name="Duquette J."/>
            <person name="Hirsch C.N."/>
            <person name="Kimball J."/>
        </authorList>
    </citation>
    <scope>NUCLEOTIDE SEQUENCE</scope>
    <source>
        <tissue evidence="2">Fresh leaf tissue</tissue>
    </source>
</reference>
<evidence type="ECO:0000313" key="3">
    <source>
        <dbReference type="Proteomes" id="UP000729402"/>
    </source>
</evidence>
<feature type="region of interest" description="Disordered" evidence="1">
    <location>
        <begin position="1"/>
        <end position="22"/>
    </location>
</feature>
<dbReference type="EMBL" id="JAAALK010000284">
    <property type="protein sequence ID" value="KAG8067420.1"/>
    <property type="molecule type" value="Genomic_DNA"/>
</dbReference>
<comment type="caution">
    <text evidence="2">The sequence shown here is derived from an EMBL/GenBank/DDBJ whole genome shotgun (WGS) entry which is preliminary data.</text>
</comment>
<dbReference type="Proteomes" id="UP000729402">
    <property type="component" value="Unassembled WGS sequence"/>
</dbReference>
<dbReference type="AlphaFoldDB" id="A0A8J5SVE4"/>
<proteinExistence type="predicted"/>
<organism evidence="2 3">
    <name type="scientific">Zizania palustris</name>
    <name type="common">Northern wild rice</name>
    <dbReference type="NCBI Taxonomy" id="103762"/>
    <lineage>
        <taxon>Eukaryota</taxon>
        <taxon>Viridiplantae</taxon>
        <taxon>Streptophyta</taxon>
        <taxon>Embryophyta</taxon>
        <taxon>Tracheophyta</taxon>
        <taxon>Spermatophyta</taxon>
        <taxon>Magnoliopsida</taxon>
        <taxon>Liliopsida</taxon>
        <taxon>Poales</taxon>
        <taxon>Poaceae</taxon>
        <taxon>BOP clade</taxon>
        <taxon>Oryzoideae</taxon>
        <taxon>Oryzeae</taxon>
        <taxon>Zizaniinae</taxon>
        <taxon>Zizania</taxon>
    </lineage>
</organism>
<name>A0A8J5SVE4_ZIZPA</name>
<feature type="compositionally biased region" description="Basic and acidic residues" evidence="1">
    <location>
        <begin position="11"/>
        <end position="22"/>
    </location>
</feature>